<keyword evidence="1" id="KW-1133">Transmembrane helix</keyword>
<protein>
    <submittedName>
        <fullName evidence="3">Candidate secreted effector</fullName>
    </submittedName>
</protein>
<feature type="transmembrane region" description="Helical" evidence="1">
    <location>
        <begin position="20"/>
        <end position="40"/>
    </location>
</feature>
<organism evidence="2 3">
    <name type="scientific">Meloidogyne incognita</name>
    <name type="common">Southern root-knot nematode worm</name>
    <name type="synonym">Oxyuris incognita</name>
    <dbReference type="NCBI Taxonomy" id="6306"/>
    <lineage>
        <taxon>Eukaryota</taxon>
        <taxon>Metazoa</taxon>
        <taxon>Ecdysozoa</taxon>
        <taxon>Nematoda</taxon>
        <taxon>Chromadorea</taxon>
        <taxon>Rhabditida</taxon>
        <taxon>Tylenchina</taxon>
        <taxon>Tylenchomorpha</taxon>
        <taxon>Tylenchoidea</taxon>
        <taxon>Meloidogynidae</taxon>
        <taxon>Meloidogyninae</taxon>
        <taxon>Meloidogyne</taxon>
        <taxon>Meloidogyne incognita group</taxon>
    </lineage>
</organism>
<keyword evidence="2" id="KW-1185">Reference proteome</keyword>
<name>A0A914KM87_MELIC</name>
<sequence length="58" mass="6257">MKIYLLSFSTSPGSIFNRFAIVFISFSKASIAISIPAFLVTNSTQPCPRDVNSSPACI</sequence>
<evidence type="ECO:0000313" key="2">
    <source>
        <dbReference type="Proteomes" id="UP000887563"/>
    </source>
</evidence>
<evidence type="ECO:0000313" key="3">
    <source>
        <dbReference type="WBParaSite" id="Minc3s00047g02552"/>
    </source>
</evidence>
<accession>A0A914KM87</accession>
<proteinExistence type="predicted"/>
<dbReference type="AlphaFoldDB" id="A0A914KM87"/>
<keyword evidence="1" id="KW-0472">Membrane</keyword>
<evidence type="ECO:0000256" key="1">
    <source>
        <dbReference type="SAM" id="Phobius"/>
    </source>
</evidence>
<keyword evidence="1" id="KW-0812">Transmembrane</keyword>
<dbReference type="WBParaSite" id="Minc3s00047g02552">
    <property type="protein sequence ID" value="Minc3s00047g02552"/>
    <property type="gene ID" value="Minc3s00047g02552"/>
</dbReference>
<reference evidence="3" key="1">
    <citation type="submission" date="2022-11" db="UniProtKB">
        <authorList>
            <consortium name="WormBaseParasite"/>
        </authorList>
    </citation>
    <scope>IDENTIFICATION</scope>
</reference>
<dbReference type="Proteomes" id="UP000887563">
    <property type="component" value="Unplaced"/>
</dbReference>